<dbReference type="PANTHER" id="PTHR30121:SF6">
    <property type="entry name" value="SLR6007 PROTEIN"/>
    <property type="match status" value="1"/>
</dbReference>
<dbReference type="EMBL" id="MFAG01000037">
    <property type="protein sequence ID" value="OGD71291.1"/>
    <property type="molecule type" value="Genomic_DNA"/>
</dbReference>
<evidence type="ECO:0000313" key="3">
    <source>
        <dbReference type="Proteomes" id="UP000177979"/>
    </source>
</evidence>
<dbReference type="InterPro" id="IPR051162">
    <property type="entry name" value="T4SS_component"/>
</dbReference>
<dbReference type="SUPFAM" id="SSF52540">
    <property type="entry name" value="P-loop containing nucleoside triphosphate hydrolases"/>
    <property type="match status" value="1"/>
</dbReference>
<comment type="caution">
    <text evidence="2">The sequence shown here is derived from an EMBL/GenBank/DDBJ whole genome shotgun (WGS) entry which is preliminary data.</text>
</comment>
<evidence type="ECO:0000259" key="1">
    <source>
        <dbReference type="Pfam" id="PF12696"/>
    </source>
</evidence>
<dbReference type="CDD" id="cd01127">
    <property type="entry name" value="TrwB_TraG_TraD_VirD4"/>
    <property type="match status" value="1"/>
</dbReference>
<evidence type="ECO:0000313" key="2">
    <source>
        <dbReference type="EMBL" id="OGD71291.1"/>
    </source>
</evidence>
<dbReference type="Pfam" id="PF12696">
    <property type="entry name" value="TraG-D_C"/>
    <property type="match status" value="1"/>
</dbReference>
<dbReference type="AlphaFoldDB" id="A0A1F5EV69"/>
<protein>
    <recommendedName>
        <fullName evidence="1">TraD/TraG TraM recognition site domain-containing protein</fullName>
    </recommendedName>
</protein>
<dbReference type="STRING" id="1817722.A2703_00595"/>
<name>A0A1F5EV69_9BACT</name>
<dbReference type="InterPro" id="IPR032689">
    <property type="entry name" value="TraG-D_C"/>
</dbReference>
<sequence length="427" mass="48506">MYLGKSIYRGQERPIFISEEDRMRHMYIIGRTGTGKTELLKTMIIQDMKAGRGLCFLEPHGDGIEELLELVPPERAEDVILVDPSDTERPIGFNLLSVKSDEEMMQVSSAIINLMYKLYDPHKTGIIGPRFEHSIRNAMLTVGVEPGASFVEVVRCLTDDKYVAELLPKVKDPIVRRFWTDQIAKTDQFHKSETLDYIVSKFGKFVTNKMIRNIIGQSTNSLDFRQAMDTGKIVFIKLAKGLLGEEDANFLGLLLIPKVLQAALSRQDLPKETRRPFYLYVDEFQNFATPDFAQMLSEARKYALGLTLANQFVSQLEESVKDAIFGNVGTLMSYRVGVPDAQILQHEFSPIFNETDLTNVGAQNIYVKTIVNSSPVPPFSMNVEKDMKAQKEMGSKKVAEMVRELSRLKYGRDREEVEAEIERRAKL</sequence>
<dbReference type="InterPro" id="IPR027417">
    <property type="entry name" value="P-loop_NTPase"/>
</dbReference>
<dbReference type="PANTHER" id="PTHR30121">
    <property type="entry name" value="UNCHARACTERIZED PROTEIN YJGR-RELATED"/>
    <property type="match status" value="1"/>
</dbReference>
<organism evidence="2 3">
    <name type="scientific">Candidatus Collierbacteria bacterium RIFCSPHIGHO2_01_FULL_50_25</name>
    <dbReference type="NCBI Taxonomy" id="1817722"/>
    <lineage>
        <taxon>Bacteria</taxon>
        <taxon>Candidatus Collieribacteriota</taxon>
    </lineage>
</organism>
<gene>
    <name evidence="2" type="ORF">A2703_00595</name>
</gene>
<proteinExistence type="predicted"/>
<dbReference type="Gene3D" id="3.40.50.300">
    <property type="entry name" value="P-loop containing nucleotide triphosphate hydrolases"/>
    <property type="match status" value="2"/>
</dbReference>
<reference evidence="2 3" key="1">
    <citation type="journal article" date="2016" name="Nat. Commun.">
        <title>Thousands of microbial genomes shed light on interconnected biogeochemical processes in an aquifer system.</title>
        <authorList>
            <person name="Anantharaman K."/>
            <person name="Brown C.T."/>
            <person name="Hug L.A."/>
            <person name="Sharon I."/>
            <person name="Castelle C.J."/>
            <person name="Probst A.J."/>
            <person name="Thomas B.C."/>
            <person name="Singh A."/>
            <person name="Wilkins M.J."/>
            <person name="Karaoz U."/>
            <person name="Brodie E.L."/>
            <person name="Williams K.H."/>
            <person name="Hubbard S.S."/>
            <person name="Banfield J.F."/>
        </authorList>
    </citation>
    <scope>NUCLEOTIDE SEQUENCE [LARGE SCALE GENOMIC DNA]</scope>
</reference>
<accession>A0A1F5EV69</accession>
<feature type="domain" description="TraD/TraG TraM recognition site" evidence="1">
    <location>
        <begin position="276"/>
        <end position="338"/>
    </location>
</feature>
<dbReference type="Proteomes" id="UP000177979">
    <property type="component" value="Unassembled WGS sequence"/>
</dbReference>